<dbReference type="EMBL" id="QWKH01000059">
    <property type="protein sequence ID" value="NBI34968.1"/>
    <property type="molecule type" value="Genomic_DNA"/>
</dbReference>
<protein>
    <submittedName>
        <fullName evidence="1">Uncharacterized protein</fullName>
    </submittedName>
</protein>
<reference evidence="1" key="1">
    <citation type="submission" date="2018-08" db="EMBL/GenBank/DDBJ databases">
        <title>Murine metabolic-syndrome-specific gut microbial biobank.</title>
        <authorList>
            <person name="Liu C."/>
        </authorList>
    </citation>
    <scope>NUCLEOTIDE SEQUENCE [LARGE SCALE GENOMIC DNA]</scope>
    <source>
        <strain evidence="1">Z82</strain>
    </source>
</reference>
<comment type="caution">
    <text evidence="1">The sequence shown here is derived from an EMBL/GenBank/DDBJ whole genome shotgun (WGS) entry which is preliminary data.</text>
</comment>
<dbReference type="AlphaFoldDB" id="A0A7C9ND32"/>
<accession>A0A7C9ND32</accession>
<evidence type="ECO:0000313" key="1">
    <source>
        <dbReference type="EMBL" id="NBI34968.1"/>
    </source>
</evidence>
<gene>
    <name evidence="1" type="ORF">D1639_08000</name>
</gene>
<sequence>MKNASQHFRRRSVRFKIGVVAVCVLAVAMLAPRAYHWSLQAPSDGREQAASFMDDALEKARADDPSFQTPKNLTVQNPHWLVDFTGWPLAIPSDPSWTPCRTALVFDGDSPYLVIGEIHCDGGVSYAGSGGWARALDGLVGADDEVVFVETADNAFAANLTTNKVYTLEDATSPNANARQTDFATSAWLLLAARLFGY</sequence>
<proteinExistence type="predicted"/>
<name>A0A7C9ND32_9BACT</name>
<organism evidence="1">
    <name type="scientific">Muribaculaceae bacterium Z82</name>
    <dbReference type="NCBI Taxonomy" id="2304548"/>
    <lineage>
        <taxon>Bacteria</taxon>
        <taxon>Pseudomonadati</taxon>
        <taxon>Bacteroidota</taxon>
        <taxon>Bacteroidia</taxon>
        <taxon>Bacteroidales</taxon>
        <taxon>Muribaculaceae</taxon>
    </lineage>
</organism>